<evidence type="ECO:0000256" key="8">
    <source>
        <dbReference type="ARBA" id="ARBA00029656"/>
    </source>
</evidence>
<organism evidence="12">
    <name type="scientific">Amphora coffeiformis</name>
    <dbReference type="NCBI Taxonomy" id="265554"/>
    <lineage>
        <taxon>Eukaryota</taxon>
        <taxon>Sar</taxon>
        <taxon>Stramenopiles</taxon>
        <taxon>Ochrophyta</taxon>
        <taxon>Bacillariophyta</taxon>
        <taxon>Bacillariophyceae</taxon>
        <taxon>Bacillariophycidae</taxon>
        <taxon>Thalassiophysales</taxon>
        <taxon>Catenulaceae</taxon>
        <taxon>Amphora</taxon>
    </lineage>
</organism>
<proteinExistence type="inferred from homology"/>
<dbReference type="PROSITE" id="PS00758">
    <property type="entry name" value="ARGE_DAPE_CPG2_1"/>
    <property type="match status" value="1"/>
</dbReference>
<dbReference type="PIRSF" id="PIRSF036696">
    <property type="entry name" value="ACY-1"/>
    <property type="match status" value="1"/>
</dbReference>
<keyword evidence="7 10" id="KW-0862">Zinc</keyword>
<comment type="subcellular location">
    <subcellularLocation>
        <location evidence="1">Cytoplasm</location>
    </subcellularLocation>
</comment>
<dbReference type="Gene3D" id="1.10.150.900">
    <property type="match status" value="1"/>
</dbReference>
<comment type="similarity">
    <text evidence="2">Belongs to the peptidase M20A family.</text>
</comment>
<feature type="binding site" evidence="10">
    <location>
        <position position="186"/>
    </location>
    <ligand>
        <name>Zn(2+)</name>
        <dbReference type="ChEBI" id="CHEBI:29105"/>
        <label>1</label>
    </ligand>
</feature>
<keyword evidence="5 10" id="KW-0479">Metal-binding</keyword>
<feature type="binding site" evidence="10">
    <location>
        <position position="122"/>
    </location>
    <ligand>
        <name>Zn(2+)</name>
        <dbReference type="ChEBI" id="CHEBI:29105"/>
        <label>2</label>
    </ligand>
</feature>
<evidence type="ECO:0000256" key="2">
    <source>
        <dbReference type="ARBA" id="ARBA00006247"/>
    </source>
</evidence>
<accession>A0A7S3LG95</accession>
<dbReference type="SUPFAM" id="SSF53187">
    <property type="entry name" value="Zn-dependent exopeptidases"/>
    <property type="match status" value="1"/>
</dbReference>
<dbReference type="PANTHER" id="PTHR45892">
    <property type="entry name" value="AMINOACYLASE-1"/>
    <property type="match status" value="1"/>
</dbReference>
<feature type="binding site" evidence="10">
    <location>
        <position position="122"/>
    </location>
    <ligand>
        <name>Zn(2+)</name>
        <dbReference type="ChEBI" id="CHEBI:29105"/>
        <label>1</label>
    </ligand>
</feature>
<dbReference type="NCBIfam" id="TIGR01880">
    <property type="entry name" value="Ac-peptdase-euk"/>
    <property type="match status" value="1"/>
</dbReference>
<dbReference type="GO" id="GO:0004046">
    <property type="term" value="F:aminoacylase activity"/>
    <property type="evidence" value="ECO:0007669"/>
    <property type="project" value="UniProtKB-EC"/>
</dbReference>
<dbReference type="EC" id="3.5.1.14" evidence="3"/>
<evidence type="ECO:0000256" key="3">
    <source>
        <dbReference type="ARBA" id="ARBA00011913"/>
    </source>
</evidence>
<dbReference type="InterPro" id="IPR002933">
    <property type="entry name" value="Peptidase_M20"/>
</dbReference>
<evidence type="ECO:0000256" key="4">
    <source>
        <dbReference type="ARBA" id="ARBA00022490"/>
    </source>
</evidence>
<feature type="binding site" evidence="10">
    <location>
        <position position="159"/>
    </location>
    <ligand>
        <name>Zn(2+)</name>
        <dbReference type="ChEBI" id="CHEBI:29105"/>
        <label>2</label>
    </ligand>
</feature>
<dbReference type="InterPro" id="IPR010159">
    <property type="entry name" value="N-acyl_aa_amidohydrolase"/>
</dbReference>
<dbReference type="EMBL" id="HBIM01022934">
    <property type="protein sequence ID" value="CAE0420182.1"/>
    <property type="molecule type" value="Transcribed_RNA"/>
</dbReference>
<evidence type="ECO:0000259" key="11">
    <source>
        <dbReference type="Pfam" id="PF07687"/>
    </source>
</evidence>
<evidence type="ECO:0000256" key="7">
    <source>
        <dbReference type="ARBA" id="ARBA00022833"/>
    </source>
</evidence>
<feature type="active site" description="Proton acceptor" evidence="9">
    <location>
        <position position="158"/>
    </location>
</feature>
<dbReference type="GO" id="GO:0006520">
    <property type="term" value="P:amino acid metabolic process"/>
    <property type="evidence" value="ECO:0007669"/>
    <property type="project" value="InterPro"/>
</dbReference>
<keyword evidence="4" id="KW-0963">Cytoplasm</keyword>
<dbReference type="SUPFAM" id="SSF55031">
    <property type="entry name" value="Bacterial exopeptidase dimerisation domain"/>
    <property type="match status" value="1"/>
</dbReference>
<dbReference type="Pfam" id="PF01546">
    <property type="entry name" value="Peptidase_M20"/>
    <property type="match status" value="1"/>
</dbReference>
<reference evidence="12" key="1">
    <citation type="submission" date="2021-01" db="EMBL/GenBank/DDBJ databases">
        <authorList>
            <person name="Corre E."/>
            <person name="Pelletier E."/>
            <person name="Niang G."/>
            <person name="Scheremetjew M."/>
            <person name="Finn R."/>
            <person name="Kale V."/>
            <person name="Holt S."/>
            <person name="Cochrane G."/>
            <person name="Meng A."/>
            <person name="Brown T."/>
            <person name="Cohen L."/>
        </authorList>
    </citation>
    <scope>NUCLEOTIDE SEQUENCE</scope>
    <source>
        <strain evidence="12">CCMP127</strain>
    </source>
</reference>
<evidence type="ECO:0000256" key="6">
    <source>
        <dbReference type="ARBA" id="ARBA00022801"/>
    </source>
</evidence>
<keyword evidence="6" id="KW-0378">Hydrolase</keyword>
<dbReference type="InterPro" id="IPR036264">
    <property type="entry name" value="Bact_exopeptidase_dim_dom"/>
</dbReference>
<dbReference type="InterPro" id="IPR001261">
    <property type="entry name" value="ArgE/DapE_CS"/>
</dbReference>
<sequence length="474" mass="51967">MSLPAPLTEEENEAALQRFCEFLRFETVSSIAPQTGAYRKCAQWLVHELESLGFLDQVFLLKEAPEDSPVVIAVWKGVDESLPVLLLNSHYDVVPAAAADWTVPAFAGLRRDGKVYGRGTQDMKCVCLQYIEALRHIHVRHPSWQPARSIYLSFVPDEEIGGAGMAAFLESSLYKSLPGIAMALDEGLASTTDTYAVFYGERLPWWVDITATGPTGHGSRFIDNTAVEQLVELANKALAFRQRQRTQLGLTDHENCAHAVARSKQKTLGDVTSLNITTLQAGVQVGNTFAYNCVPPVAKCSLDIRISPHVEPSEIGAMLDTWCRECSKDNINKVEWSFLHGQGNSMQGHATTSTDPEQNPWYATFSGALSDMGLTIDPQVFPAATDSRFLRALGIRALGFSPMKNTEIMLHENDEYIPESEYLQGILVYIGLLQKLASQGKEMEGKVLPTNGGVSSKSQGVFANLGIQDVPGKS</sequence>
<evidence type="ECO:0000256" key="10">
    <source>
        <dbReference type="PIRSR" id="PIRSR036696-2"/>
    </source>
</evidence>
<dbReference type="GO" id="GO:0005737">
    <property type="term" value="C:cytoplasm"/>
    <property type="evidence" value="ECO:0007669"/>
    <property type="project" value="UniProtKB-SubCell"/>
</dbReference>
<dbReference type="Pfam" id="PF07687">
    <property type="entry name" value="M20_dimer"/>
    <property type="match status" value="1"/>
</dbReference>
<feature type="active site" evidence="9">
    <location>
        <position position="92"/>
    </location>
</feature>
<protein>
    <recommendedName>
        <fullName evidence="3">N-acyl-aliphatic-L-amino acid amidohydrolase</fullName>
        <ecNumber evidence="3">3.5.1.14</ecNumber>
    </recommendedName>
    <alternativeName>
        <fullName evidence="8">N-acyl-L-amino-acid amidohydrolase</fullName>
    </alternativeName>
</protein>
<dbReference type="AlphaFoldDB" id="A0A7S3LG95"/>
<dbReference type="GO" id="GO:0046872">
    <property type="term" value="F:metal ion binding"/>
    <property type="evidence" value="ECO:0007669"/>
    <property type="project" value="UniProtKB-KW"/>
</dbReference>
<evidence type="ECO:0000256" key="9">
    <source>
        <dbReference type="PIRSR" id="PIRSR036696-1"/>
    </source>
</evidence>
<evidence type="ECO:0000313" key="12">
    <source>
        <dbReference type="EMBL" id="CAE0420182.1"/>
    </source>
</evidence>
<name>A0A7S3LG95_9STRA</name>
<evidence type="ECO:0000256" key="5">
    <source>
        <dbReference type="ARBA" id="ARBA00022723"/>
    </source>
</evidence>
<feature type="binding site" evidence="10">
    <location>
        <position position="411"/>
    </location>
    <ligand>
        <name>Zn(2+)</name>
        <dbReference type="ChEBI" id="CHEBI:29105"/>
        <label>2</label>
    </ligand>
</feature>
<feature type="binding site" evidence="10">
    <location>
        <position position="90"/>
    </location>
    <ligand>
        <name>Zn(2+)</name>
        <dbReference type="ChEBI" id="CHEBI:29105"/>
        <label>1</label>
    </ligand>
</feature>
<gene>
    <name evidence="12" type="ORF">ACOF00016_LOCUS16969</name>
</gene>
<dbReference type="Gene3D" id="3.40.630.10">
    <property type="entry name" value="Zn peptidases"/>
    <property type="match status" value="1"/>
</dbReference>
<feature type="domain" description="Peptidase M20 dimerisation" evidence="11">
    <location>
        <begin position="202"/>
        <end position="325"/>
    </location>
</feature>
<dbReference type="InterPro" id="IPR011650">
    <property type="entry name" value="Peptidase_M20_dimer"/>
</dbReference>
<dbReference type="PANTHER" id="PTHR45892:SF1">
    <property type="entry name" value="AMINOACYLASE-1"/>
    <property type="match status" value="1"/>
</dbReference>
<dbReference type="InterPro" id="IPR052083">
    <property type="entry name" value="Aminoacylase-1_M20A"/>
</dbReference>
<comment type="cofactor">
    <cofactor evidence="10">
        <name>Zn(2+)</name>
        <dbReference type="ChEBI" id="CHEBI:29105"/>
    </cofactor>
    <text evidence="10">Binds 2 Zn(2+) ions per subunit.</text>
</comment>
<dbReference type="Gene3D" id="3.30.70.360">
    <property type="match status" value="1"/>
</dbReference>
<evidence type="ECO:0000256" key="1">
    <source>
        <dbReference type="ARBA" id="ARBA00004496"/>
    </source>
</evidence>